<feature type="non-terminal residue" evidence="1">
    <location>
        <position position="1"/>
    </location>
</feature>
<organism evidence="1 2">
    <name type="scientific">Malus domestica</name>
    <name type="common">Apple</name>
    <name type="synonym">Pyrus malus</name>
    <dbReference type="NCBI Taxonomy" id="3750"/>
    <lineage>
        <taxon>Eukaryota</taxon>
        <taxon>Viridiplantae</taxon>
        <taxon>Streptophyta</taxon>
        <taxon>Embryophyta</taxon>
        <taxon>Tracheophyta</taxon>
        <taxon>Spermatophyta</taxon>
        <taxon>Magnoliopsida</taxon>
        <taxon>eudicotyledons</taxon>
        <taxon>Gunneridae</taxon>
        <taxon>Pentapetalae</taxon>
        <taxon>rosids</taxon>
        <taxon>fabids</taxon>
        <taxon>Rosales</taxon>
        <taxon>Rosaceae</taxon>
        <taxon>Amygdaloideae</taxon>
        <taxon>Maleae</taxon>
        <taxon>Malus</taxon>
    </lineage>
</organism>
<reference evidence="1 2" key="1">
    <citation type="submission" date="2018-10" db="EMBL/GenBank/DDBJ databases">
        <title>A high-quality apple genome assembly.</title>
        <authorList>
            <person name="Hu J."/>
        </authorList>
    </citation>
    <scope>NUCLEOTIDE SEQUENCE [LARGE SCALE GENOMIC DNA]</scope>
    <source>
        <strain evidence="2">cv. HFTH1</strain>
        <tissue evidence="1">Young leaf</tissue>
    </source>
</reference>
<evidence type="ECO:0000313" key="1">
    <source>
        <dbReference type="EMBL" id="RXH97081.1"/>
    </source>
</evidence>
<sequence>EKSSSTRAKFCVGSCGCSAEVVHNPTLGDERDDDGNLIAPRSGSVQNGRDAVSYHVVDGDAESLLTYPPTPHHRFPRLGFQISHIMGQQGHPYFSLSRNGSRHEAHAIGFTQKVVVVEFISPVTPPYGWAGLNHEVIAIIGKNLGKNC</sequence>
<name>A0A498JV54_MALDO</name>
<keyword evidence="2" id="KW-1185">Reference proteome</keyword>
<dbReference type="Proteomes" id="UP000290289">
    <property type="component" value="Chromosome 6"/>
</dbReference>
<evidence type="ECO:0000313" key="2">
    <source>
        <dbReference type="Proteomes" id="UP000290289"/>
    </source>
</evidence>
<gene>
    <name evidence="1" type="ORF">DVH24_035749</name>
</gene>
<comment type="caution">
    <text evidence="1">The sequence shown here is derived from an EMBL/GenBank/DDBJ whole genome shotgun (WGS) entry which is preliminary data.</text>
</comment>
<dbReference type="EMBL" id="RDQH01000332">
    <property type="protein sequence ID" value="RXH97081.1"/>
    <property type="molecule type" value="Genomic_DNA"/>
</dbReference>
<protein>
    <submittedName>
        <fullName evidence="1">Uncharacterized protein</fullName>
    </submittedName>
</protein>
<proteinExistence type="predicted"/>
<dbReference type="AlphaFoldDB" id="A0A498JV54"/>
<accession>A0A498JV54</accession>